<dbReference type="InterPro" id="IPR019734">
    <property type="entry name" value="TPR_rpt"/>
</dbReference>
<comment type="caution">
    <text evidence="5">The sequence shown here is derived from an EMBL/GenBank/DDBJ whole genome shotgun (WGS) entry which is preliminary data.</text>
</comment>
<feature type="repeat" description="TPR" evidence="3">
    <location>
        <begin position="433"/>
        <end position="466"/>
    </location>
</feature>
<evidence type="ECO:0000256" key="4">
    <source>
        <dbReference type="SAM" id="Phobius"/>
    </source>
</evidence>
<dbReference type="PROSITE" id="PS50005">
    <property type="entry name" value="TPR"/>
    <property type="match status" value="3"/>
</dbReference>
<dbReference type="Pfam" id="PF07719">
    <property type="entry name" value="TPR_2"/>
    <property type="match status" value="1"/>
</dbReference>
<feature type="repeat" description="TPR" evidence="3">
    <location>
        <begin position="467"/>
        <end position="500"/>
    </location>
</feature>
<evidence type="ECO:0000256" key="2">
    <source>
        <dbReference type="ARBA" id="ARBA00022803"/>
    </source>
</evidence>
<keyword evidence="4" id="KW-0472">Membrane</keyword>
<dbReference type="PANTHER" id="PTHR44227:SF3">
    <property type="entry name" value="PROTEIN O-MANNOSYL-TRANSFERASE TMTC4"/>
    <property type="match status" value="1"/>
</dbReference>
<keyword evidence="1" id="KW-0677">Repeat</keyword>
<feature type="transmembrane region" description="Helical" evidence="4">
    <location>
        <begin position="390"/>
        <end position="409"/>
    </location>
</feature>
<reference evidence="5 6" key="1">
    <citation type="journal article" date="2017" name="ISME J.">
        <title>Energy and carbon metabolisms in a deep terrestrial subsurface fluid microbial community.</title>
        <authorList>
            <person name="Momper L."/>
            <person name="Jungbluth S.P."/>
            <person name="Lee M.D."/>
            <person name="Amend J.P."/>
        </authorList>
    </citation>
    <scope>NUCLEOTIDE SEQUENCE [LARGE SCALE GENOMIC DNA]</scope>
    <source>
        <strain evidence="5">SURF_17</strain>
    </source>
</reference>
<dbReference type="InterPro" id="IPR011990">
    <property type="entry name" value="TPR-like_helical_dom_sf"/>
</dbReference>
<name>A0A419EVQ9_9BACT</name>
<dbReference type="Gene3D" id="1.25.40.10">
    <property type="entry name" value="Tetratricopeptide repeat domain"/>
    <property type="match status" value="1"/>
</dbReference>
<dbReference type="SMART" id="SM00028">
    <property type="entry name" value="TPR"/>
    <property type="match status" value="3"/>
</dbReference>
<feature type="transmembrane region" description="Helical" evidence="4">
    <location>
        <begin position="307"/>
        <end position="327"/>
    </location>
</feature>
<feature type="transmembrane region" description="Helical" evidence="4">
    <location>
        <begin position="95"/>
        <end position="119"/>
    </location>
</feature>
<proteinExistence type="predicted"/>
<feature type="transmembrane region" description="Helical" evidence="4">
    <location>
        <begin position="12"/>
        <end position="30"/>
    </location>
</feature>
<keyword evidence="4" id="KW-1133">Transmembrane helix</keyword>
<feature type="transmembrane region" description="Helical" evidence="4">
    <location>
        <begin position="235"/>
        <end position="256"/>
    </location>
</feature>
<dbReference type="PANTHER" id="PTHR44227">
    <property type="match status" value="1"/>
</dbReference>
<organism evidence="5 6">
    <name type="scientific">Candidatus Abyssobacteria bacterium SURF_17</name>
    <dbReference type="NCBI Taxonomy" id="2093361"/>
    <lineage>
        <taxon>Bacteria</taxon>
        <taxon>Pseudomonadati</taxon>
        <taxon>Candidatus Hydrogenedentota</taxon>
        <taxon>Candidatus Abyssobacteria</taxon>
    </lineage>
</organism>
<keyword evidence="2 3" id="KW-0802">TPR repeat</keyword>
<dbReference type="PROSITE" id="PS50293">
    <property type="entry name" value="TPR_REGION"/>
    <property type="match status" value="1"/>
</dbReference>
<dbReference type="SUPFAM" id="SSF48452">
    <property type="entry name" value="TPR-like"/>
    <property type="match status" value="1"/>
</dbReference>
<evidence type="ECO:0000256" key="3">
    <source>
        <dbReference type="PROSITE-ProRule" id="PRU00339"/>
    </source>
</evidence>
<dbReference type="Pfam" id="PF13181">
    <property type="entry name" value="TPR_8"/>
    <property type="match status" value="1"/>
</dbReference>
<dbReference type="InterPro" id="IPR052346">
    <property type="entry name" value="O-mannosyl-transferase_TMTC"/>
</dbReference>
<evidence type="ECO:0000313" key="6">
    <source>
        <dbReference type="Proteomes" id="UP000285961"/>
    </source>
</evidence>
<dbReference type="InterPro" id="IPR013105">
    <property type="entry name" value="TPR_2"/>
</dbReference>
<dbReference type="AlphaFoldDB" id="A0A419EVQ9"/>
<dbReference type="Proteomes" id="UP000285961">
    <property type="component" value="Unassembled WGS sequence"/>
</dbReference>
<evidence type="ECO:0000313" key="5">
    <source>
        <dbReference type="EMBL" id="RJP68515.1"/>
    </source>
</evidence>
<feature type="transmembrane region" description="Helical" evidence="4">
    <location>
        <begin position="360"/>
        <end position="378"/>
    </location>
</feature>
<gene>
    <name evidence="5" type="ORF">C4532_12780</name>
</gene>
<protein>
    <submittedName>
        <fullName evidence="5">Tetratricopeptide repeat protein</fullName>
    </submittedName>
</protein>
<evidence type="ECO:0000256" key="1">
    <source>
        <dbReference type="ARBA" id="ARBA00022737"/>
    </source>
</evidence>
<feature type="repeat" description="TPR" evidence="3">
    <location>
        <begin position="501"/>
        <end position="534"/>
    </location>
</feature>
<sequence>MGTQDAVGEKTSAHILALFFLALLPALLYFNSLGNSFHYDDGFYILNNAYAHDLSRVGHFFVSSKLISNITLSGYRPLTMTTFAFNYAVGAGNPFGYHLVNVAIHVLNTLLVYAVSLSLMRVFEVPHVRKAAMATAVLFACHPINTQPVNYTSGRSTLLAAGFSLLSLLLYMRRERAKTGTKRILALAGSLVAYSCALLSKEEAVALPALIMLYELCRIRLRLDTRNIKRVIIPLLSFAVLTLGFMILVVHVLGLISDTPQARGMGENLLTQAKAIFIYGKLMLFPTNLSIDHVIAPSRSLLDPLGAASVIGLTAIVIASTVAIRTFPMLSFGVWWFLLALAPTSTLVALKLVVNEQRMYLPAVGLMLIAGAGFGAALEQAAKTGRSGVRTAVILASTAVALCLSAVTVRRNIDWRTPLNLWTSALHQYPASVRANTQVANLYLQDGRVQQAVAAAEKAVEIAPDFPDARMALASAYSRVGLQEEALKHARAAVDLNPVSSDAHTTLGIVYARLGRYAESEAEWRRALELDPNNREARENLEKLRDHP</sequence>
<dbReference type="EMBL" id="QZKI01000091">
    <property type="protein sequence ID" value="RJP68515.1"/>
    <property type="molecule type" value="Genomic_DNA"/>
</dbReference>
<feature type="transmembrane region" description="Helical" evidence="4">
    <location>
        <begin position="155"/>
        <end position="172"/>
    </location>
</feature>
<accession>A0A419EVQ9</accession>
<keyword evidence="4" id="KW-0812">Transmembrane</keyword>
<feature type="transmembrane region" description="Helical" evidence="4">
    <location>
        <begin position="333"/>
        <end position="353"/>
    </location>
</feature>